<dbReference type="PANTHER" id="PTHR22906">
    <property type="entry name" value="PROPERDIN"/>
    <property type="match status" value="1"/>
</dbReference>
<dbReference type="InterPro" id="IPR000884">
    <property type="entry name" value="TSP1_rpt"/>
</dbReference>
<keyword evidence="3" id="KW-0732">Signal</keyword>
<protein>
    <recommendedName>
        <fullName evidence="8">Sema domain-containing protein</fullName>
    </recommendedName>
</protein>
<name>A0A3P6TC30_CYLGO</name>
<evidence type="ECO:0000256" key="2">
    <source>
        <dbReference type="ARBA" id="ARBA00022525"/>
    </source>
</evidence>
<accession>A0A3P6TC30</accession>
<proteinExistence type="predicted"/>
<comment type="subcellular location">
    <subcellularLocation>
        <location evidence="1">Secreted</location>
    </subcellularLocation>
</comment>
<keyword evidence="2" id="KW-0964">Secreted</keyword>
<dbReference type="PRINTS" id="PR01705">
    <property type="entry name" value="TSP1REPEAT"/>
</dbReference>
<evidence type="ECO:0000256" key="3">
    <source>
        <dbReference type="ARBA" id="ARBA00022729"/>
    </source>
</evidence>
<organism evidence="6 7">
    <name type="scientific">Cylicostephanus goldi</name>
    <name type="common">Nematode worm</name>
    <dbReference type="NCBI Taxonomy" id="71465"/>
    <lineage>
        <taxon>Eukaryota</taxon>
        <taxon>Metazoa</taxon>
        <taxon>Ecdysozoa</taxon>
        <taxon>Nematoda</taxon>
        <taxon>Chromadorea</taxon>
        <taxon>Rhabditida</taxon>
        <taxon>Rhabditina</taxon>
        <taxon>Rhabditomorpha</taxon>
        <taxon>Strongyloidea</taxon>
        <taxon>Strongylidae</taxon>
        <taxon>Cylicostephanus</taxon>
    </lineage>
</organism>
<dbReference type="SMART" id="SM00209">
    <property type="entry name" value="TSP1"/>
    <property type="match status" value="2"/>
</dbReference>
<dbReference type="PANTHER" id="PTHR22906:SF43">
    <property type="entry name" value="PROPERDIN"/>
    <property type="match status" value="1"/>
</dbReference>
<evidence type="ECO:0000256" key="4">
    <source>
        <dbReference type="ARBA" id="ARBA00022737"/>
    </source>
</evidence>
<dbReference type="EMBL" id="UYRV01016607">
    <property type="protein sequence ID" value="VDK62251.1"/>
    <property type="molecule type" value="Genomic_DNA"/>
</dbReference>
<sequence>MGMFPVNGGWSSWSPWSGACDVDCVALRNVLKEGTGTEMIPKLRRVRMCNNPAPLNGGVYCFGEEEVQSVIAASPSSHHLGFQEFRSCNLTCRLDGRWSKWSEWSSCSPTCHRFRRRTCTSPPPTNAGRPCAGRDLETVTCSEE</sequence>
<dbReference type="FunFam" id="2.20.100.10:FF:000002">
    <property type="entry name" value="Unc-5 netrin receptor C"/>
    <property type="match status" value="1"/>
</dbReference>
<dbReference type="InterPro" id="IPR036383">
    <property type="entry name" value="TSP1_rpt_sf"/>
</dbReference>
<keyword evidence="7" id="KW-1185">Reference proteome</keyword>
<reference evidence="6 7" key="1">
    <citation type="submission" date="2018-11" db="EMBL/GenBank/DDBJ databases">
        <authorList>
            <consortium name="Pathogen Informatics"/>
        </authorList>
    </citation>
    <scope>NUCLEOTIDE SEQUENCE [LARGE SCALE GENOMIC DNA]</scope>
</reference>
<dbReference type="SUPFAM" id="SSF82895">
    <property type="entry name" value="TSP-1 type 1 repeat"/>
    <property type="match status" value="1"/>
</dbReference>
<dbReference type="Pfam" id="PF00090">
    <property type="entry name" value="TSP_1"/>
    <property type="match status" value="1"/>
</dbReference>
<gene>
    <name evidence="6" type="ORF">CGOC_LOCUS5461</name>
</gene>
<evidence type="ECO:0000313" key="7">
    <source>
        <dbReference type="Proteomes" id="UP000271889"/>
    </source>
</evidence>
<dbReference type="Proteomes" id="UP000271889">
    <property type="component" value="Unassembled WGS sequence"/>
</dbReference>
<dbReference type="PROSITE" id="PS50092">
    <property type="entry name" value="TSP1"/>
    <property type="match status" value="2"/>
</dbReference>
<dbReference type="AlphaFoldDB" id="A0A3P6TC30"/>
<keyword evidence="4" id="KW-0677">Repeat</keyword>
<evidence type="ECO:0000256" key="1">
    <source>
        <dbReference type="ARBA" id="ARBA00004613"/>
    </source>
</evidence>
<dbReference type="Gene3D" id="2.20.100.10">
    <property type="entry name" value="Thrombospondin type-1 (TSP1) repeat"/>
    <property type="match status" value="2"/>
</dbReference>
<evidence type="ECO:0008006" key="8">
    <source>
        <dbReference type="Google" id="ProtNLM"/>
    </source>
</evidence>
<keyword evidence="5" id="KW-1015">Disulfide bond</keyword>
<dbReference type="InterPro" id="IPR052065">
    <property type="entry name" value="Compl_asym_regulator"/>
</dbReference>
<dbReference type="OrthoDB" id="5872021at2759"/>
<evidence type="ECO:0000256" key="5">
    <source>
        <dbReference type="ARBA" id="ARBA00023157"/>
    </source>
</evidence>
<evidence type="ECO:0000313" key="6">
    <source>
        <dbReference type="EMBL" id="VDK62251.1"/>
    </source>
</evidence>